<dbReference type="Gene3D" id="1.25.40.20">
    <property type="entry name" value="Ankyrin repeat-containing domain"/>
    <property type="match status" value="1"/>
</dbReference>
<dbReference type="SMART" id="SM00248">
    <property type="entry name" value="ANK"/>
    <property type="match status" value="3"/>
</dbReference>
<dbReference type="STRING" id="907348.TresaDRAFT_1258"/>
<dbReference type="eggNOG" id="COG0666">
    <property type="taxonomic scope" value="Bacteria"/>
</dbReference>
<dbReference type="RefSeq" id="WP_002705065.1">
    <property type="nucleotide sequence ID" value="NZ_AGRW01000050.1"/>
</dbReference>
<dbReference type="SUPFAM" id="SSF48403">
    <property type="entry name" value="Ankyrin repeat"/>
    <property type="match status" value="1"/>
</dbReference>
<dbReference type="OrthoDB" id="341379at2"/>
<feature type="repeat" description="ANK" evidence="1">
    <location>
        <begin position="71"/>
        <end position="103"/>
    </location>
</feature>
<reference evidence="2 3" key="1">
    <citation type="submission" date="2011-09" db="EMBL/GenBank/DDBJ databases">
        <title>The draft genome of Treponema saccharophilum DSM 2985.</title>
        <authorList>
            <consortium name="US DOE Joint Genome Institute (JGI-PGF)"/>
            <person name="Lucas S."/>
            <person name="Copeland A."/>
            <person name="Lapidus A."/>
            <person name="Glavina del Rio T."/>
            <person name="Dalin E."/>
            <person name="Tice H."/>
            <person name="Bruce D."/>
            <person name="Goodwin L."/>
            <person name="Pitluck S."/>
            <person name="Peters L."/>
            <person name="Kyrpides N."/>
            <person name="Mavromatis K."/>
            <person name="Ivanova N."/>
            <person name="Markowitz V."/>
            <person name="Cheng J.-F."/>
            <person name="Hugenholtz P."/>
            <person name="Woyke T."/>
            <person name="Wu D."/>
            <person name="Gronow S."/>
            <person name="Wellnitz S."/>
            <person name="Brambilla E."/>
            <person name="Klenk H.-P."/>
            <person name="Eisen J.A."/>
        </authorList>
    </citation>
    <scope>NUCLEOTIDE SEQUENCE [LARGE SCALE GENOMIC DNA]</scope>
    <source>
        <strain evidence="2 3">DSM 2985</strain>
    </source>
</reference>
<protein>
    <submittedName>
        <fullName evidence="2">Ankyrin</fullName>
    </submittedName>
</protein>
<dbReference type="PANTHER" id="PTHR24127:SF1">
    <property type="entry name" value="ANKYRIN REPEAT AND EF-HAND DOMAIN-CONTAINING PROTEIN 1"/>
    <property type="match status" value="1"/>
</dbReference>
<accession>H7ELV8</accession>
<dbReference type="PROSITE" id="PS50088">
    <property type="entry name" value="ANK_REPEAT"/>
    <property type="match status" value="1"/>
</dbReference>
<dbReference type="Pfam" id="PF12796">
    <property type="entry name" value="Ank_2"/>
    <property type="match status" value="1"/>
</dbReference>
<keyword evidence="1" id="KW-0040">ANK repeat</keyword>
<proteinExistence type="predicted"/>
<comment type="caution">
    <text evidence="2">The sequence shown here is derived from an EMBL/GenBank/DDBJ whole genome shotgun (WGS) entry which is preliminary data.</text>
</comment>
<organism evidence="2 3">
    <name type="scientific">Treponema saccharophilum DSM 2985</name>
    <dbReference type="NCBI Taxonomy" id="907348"/>
    <lineage>
        <taxon>Bacteria</taxon>
        <taxon>Pseudomonadati</taxon>
        <taxon>Spirochaetota</taxon>
        <taxon>Spirochaetia</taxon>
        <taxon>Spirochaetales</taxon>
        <taxon>Treponemataceae</taxon>
        <taxon>Treponema</taxon>
    </lineage>
</organism>
<dbReference type="InterPro" id="IPR052801">
    <property type="entry name" value="Ankyrin-EF-hand"/>
</dbReference>
<keyword evidence="3" id="KW-1185">Reference proteome</keyword>
<evidence type="ECO:0000313" key="3">
    <source>
        <dbReference type="Proteomes" id="UP000003571"/>
    </source>
</evidence>
<dbReference type="EMBL" id="AGRW01000050">
    <property type="protein sequence ID" value="EIC01366.1"/>
    <property type="molecule type" value="Genomic_DNA"/>
</dbReference>
<dbReference type="PANTHER" id="PTHR24127">
    <property type="entry name" value="ANKYRIN REPEAT AND EF-HAND DOMAIN-CONTAINING PROTEIN 1"/>
    <property type="match status" value="1"/>
</dbReference>
<dbReference type="PATRIC" id="fig|907348.3.peg.1905"/>
<name>H7ELV8_9SPIR</name>
<dbReference type="InterPro" id="IPR002110">
    <property type="entry name" value="Ankyrin_rpt"/>
</dbReference>
<evidence type="ECO:0000256" key="1">
    <source>
        <dbReference type="PROSITE-ProRule" id="PRU00023"/>
    </source>
</evidence>
<dbReference type="Proteomes" id="UP000003571">
    <property type="component" value="Unassembled WGS sequence"/>
</dbReference>
<sequence length="223" mass="24959">MFENLYDELKQSIRDGNYEKVKEIISIDKDLLNKVSALGSNLRMAARYNQYEICKLLIENGIDIDLVGGVSHDSAIVAATFSGNFDIVRLLMQNGAKLDVSNTRNNPLFVAISGRNVEIAKYLIDAGIDIYATYKIGEIENCDACEWAKKWGTKDVYDYLIEKETADAKLFEVTASTSFESLCKIVKDTKDLYNAGERIICTAKDRRQLIEANAKGVSFSLVQ</sequence>
<dbReference type="PROSITE" id="PS50297">
    <property type="entry name" value="ANK_REP_REGION"/>
    <property type="match status" value="1"/>
</dbReference>
<dbReference type="InterPro" id="IPR036770">
    <property type="entry name" value="Ankyrin_rpt-contain_sf"/>
</dbReference>
<dbReference type="AlphaFoldDB" id="H7ELV8"/>
<evidence type="ECO:0000313" key="2">
    <source>
        <dbReference type="EMBL" id="EIC01366.1"/>
    </source>
</evidence>
<gene>
    <name evidence="2" type="ORF">TresaDRAFT_1258</name>
</gene>